<feature type="domain" description="HTH deoR-type" evidence="5">
    <location>
        <begin position="65"/>
        <end position="120"/>
    </location>
</feature>
<dbReference type="PANTHER" id="PTHR30363">
    <property type="entry name" value="HTH-TYPE TRANSCRIPTIONAL REGULATOR SRLR-RELATED"/>
    <property type="match status" value="1"/>
</dbReference>
<gene>
    <name evidence="6" type="ORF">CQW44_35625</name>
</gene>
<keyword evidence="1" id="KW-0805">Transcription regulation</keyword>
<evidence type="ECO:0000313" key="7">
    <source>
        <dbReference type="Proteomes" id="UP000276379"/>
    </source>
</evidence>
<dbReference type="EMBL" id="PDES01000020">
    <property type="protein sequence ID" value="RRQ79022.1"/>
    <property type="molecule type" value="Genomic_DNA"/>
</dbReference>
<evidence type="ECO:0000313" key="6">
    <source>
        <dbReference type="EMBL" id="RRQ79022.1"/>
    </source>
</evidence>
<evidence type="ECO:0000256" key="3">
    <source>
        <dbReference type="ARBA" id="ARBA00023163"/>
    </source>
</evidence>
<dbReference type="InterPro" id="IPR050313">
    <property type="entry name" value="Carb_Metab_HTH_regulators"/>
</dbReference>
<dbReference type="Gene3D" id="3.40.50.1360">
    <property type="match status" value="1"/>
</dbReference>
<dbReference type="InterPro" id="IPR001034">
    <property type="entry name" value="DeoR_HTH"/>
</dbReference>
<dbReference type="InterPro" id="IPR036390">
    <property type="entry name" value="WH_DNA-bd_sf"/>
</dbReference>
<dbReference type="Proteomes" id="UP000276379">
    <property type="component" value="Unassembled WGS sequence"/>
</dbReference>
<evidence type="ECO:0000256" key="2">
    <source>
        <dbReference type="ARBA" id="ARBA00023125"/>
    </source>
</evidence>
<dbReference type="Pfam" id="PF00455">
    <property type="entry name" value="DeoRC"/>
    <property type="match status" value="1"/>
</dbReference>
<dbReference type="AlphaFoldDB" id="A0A426RWD0"/>
<evidence type="ECO:0000256" key="1">
    <source>
        <dbReference type="ARBA" id="ARBA00023015"/>
    </source>
</evidence>
<dbReference type="PANTHER" id="PTHR30363:SF44">
    <property type="entry name" value="AGA OPERON TRANSCRIPTIONAL REPRESSOR-RELATED"/>
    <property type="match status" value="1"/>
</dbReference>
<protein>
    <submittedName>
        <fullName evidence="6">Alkaline phosphatase</fullName>
    </submittedName>
</protein>
<dbReference type="InterPro" id="IPR037171">
    <property type="entry name" value="NagB/RpiA_transferase-like"/>
</dbReference>
<reference evidence="6 7" key="1">
    <citation type="submission" date="2017-10" db="EMBL/GenBank/DDBJ databases">
        <title>Draft genome of actinobacteria isolated from guarana (Paullinia cupana (Mart.) Ducke.</title>
        <authorList>
            <person name="Siqueira K.A."/>
            <person name="Liotti R.G."/>
            <person name="Mendes T.A."/>
            <person name="Soares M.A."/>
        </authorList>
    </citation>
    <scope>NUCLEOTIDE SEQUENCE [LARGE SCALE GENOMIC DNA]</scope>
    <source>
        <strain evidence="6 7">199</strain>
    </source>
</reference>
<dbReference type="SUPFAM" id="SSF46785">
    <property type="entry name" value="Winged helix' DNA-binding domain"/>
    <property type="match status" value="1"/>
</dbReference>
<feature type="compositionally biased region" description="Basic and acidic residues" evidence="4">
    <location>
        <begin position="16"/>
        <end position="29"/>
    </location>
</feature>
<keyword evidence="3" id="KW-0804">Transcription</keyword>
<dbReference type="SUPFAM" id="SSF100950">
    <property type="entry name" value="NagB/RpiA/CoA transferase-like"/>
    <property type="match status" value="1"/>
</dbReference>
<dbReference type="InterPro" id="IPR018356">
    <property type="entry name" value="Tscrpt_reg_HTH_DeoR_CS"/>
</dbReference>
<dbReference type="GO" id="GO:0003677">
    <property type="term" value="F:DNA binding"/>
    <property type="evidence" value="ECO:0007669"/>
    <property type="project" value="UniProtKB-KW"/>
</dbReference>
<dbReference type="SMART" id="SM00420">
    <property type="entry name" value="HTH_DEOR"/>
    <property type="match status" value="1"/>
</dbReference>
<proteinExistence type="predicted"/>
<name>A0A426RWD0_9ACTN</name>
<dbReference type="PROSITE" id="PS51000">
    <property type="entry name" value="HTH_DEOR_2"/>
    <property type="match status" value="1"/>
</dbReference>
<evidence type="ECO:0000256" key="4">
    <source>
        <dbReference type="SAM" id="MobiDB-lite"/>
    </source>
</evidence>
<dbReference type="PROSITE" id="PS00894">
    <property type="entry name" value="HTH_DEOR_1"/>
    <property type="match status" value="1"/>
</dbReference>
<evidence type="ECO:0000259" key="5">
    <source>
        <dbReference type="PROSITE" id="PS51000"/>
    </source>
</evidence>
<accession>A0A426RWD0</accession>
<sequence>MSGASTFAFLDTQDGRAGEAVARTDRRDTGSGGAAPLRGQAPGPHSGTYPGPHSGTEARMNETTRDTRISTILTLLTQRAELQVRLLPAVLGVSGPTVRRDLAAMEERGLIRRSYGRIAAARRSPELPVSLRRSQNTEAKRRIGALASSLVPSRPLTLALSGGSTAGFVARSLAGRSDLTVVTNGLDTATVLTERQAAKVVVTGGTVRPLSNDLVGRPAERTLRSYRFDYAIVGVDGISPVAGFTQYSSDGAEIDRVMLEQATRRIVVADSSKLGQVHRAKVADIDSVHTVVTDSYANTDMVAKLRGTGLDMVLVAIPSSVRPHRRRSS</sequence>
<keyword evidence="2" id="KW-0238">DNA-binding</keyword>
<comment type="caution">
    <text evidence="6">The sequence shown here is derived from an EMBL/GenBank/DDBJ whole genome shotgun (WGS) entry which is preliminary data.</text>
</comment>
<dbReference type="GO" id="GO:0003700">
    <property type="term" value="F:DNA-binding transcription factor activity"/>
    <property type="evidence" value="ECO:0007669"/>
    <property type="project" value="InterPro"/>
</dbReference>
<keyword evidence="7" id="KW-1185">Reference proteome</keyword>
<feature type="region of interest" description="Disordered" evidence="4">
    <location>
        <begin position="16"/>
        <end position="63"/>
    </location>
</feature>
<dbReference type="InterPro" id="IPR014036">
    <property type="entry name" value="DeoR-like_C"/>
</dbReference>
<dbReference type="Pfam" id="PF08220">
    <property type="entry name" value="HTH_DeoR"/>
    <property type="match status" value="1"/>
</dbReference>
<organism evidence="6 7">
    <name type="scientific">Streptomyces griseofuscus</name>
    <dbReference type="NCBI Taxonomy" id="146922"/>
    <lineage>
        <taxon>Bacteria</taxon>
        <taxon>Bacillati</taxon>
        <taxon>Actinomycetota</taxon>
        <taxon>Actinomycetes</taxon>
        <taxon>Kitasatosporales</taxon>
        <taxon>Streptomycetaceae</taxon>
        <taxon>Streptomyces</taxon>
    </lineage>
</organism>
<dbReference type="SMART" id="SM01134">
    <property type="entry name" value="DeoRC"/>
    <property type="match status" value="1"/>
</dbReference>